<proteinExistence type="predicted"/>
<dbReference type="Proteomes" id="UP000032300">
    <property type="component" value="Chromosome"/>
</dbReference>
<dbReference type="RefSeq" id="WP_044330620.1">
    <property type="nucleotide sequence ID" value="NZ_CP010836.1"/>
</dbReference>
<evidence type="ECO:0000313" key="1">
    <source>
        <dbReference type="EMBL" id="AJP71196.1"/>
    </source>
</evidence>
<dbReference type="AlphaFoldDB" id="A0A7U4J6K8"/>
<keyword evidence="2" id="KW-1185">Reference proteome</keyword>
<reference evidence="1 2" key="1">
    <citation type="journal article" date="2015" name="Int. J. Syst. Evol. Microbiol.">
        <title>Sphingomonas hengshuiensis sp. nov., isolated from lake wetland.</title>
        <authorList>
            <person name="Wei S."/>
            <person name="Wang T."/>
            <person name="Liu H."/>
            <person name="Zhang C."/>
            <person name="Guo J."/>
            <person name="Wang Q."/>
            <person name="Liang K."/>
            <person name="Zhang Z."/>
        </authorList>
    </citation>
    <scope>NUCLEOTIDE SEQUENCE [LARGE SCALE GENOMIC DNA]</scope>
    <source>
        <strain evidence="1 2">WHSC-8</strain>
    </source>
</reference>
<accession>A0A7U4J6K8</accession>
<dbReference type="SUPFAM" id="SSF159245">
    <property type="entry name" value="AttH-like"/>
    <property type="match status" value="1"/>
</dbReference>
<dbReference type="OrthoDB" id="5491608at2"/>
<sequence length="345" mass="37886">MRPLVEALQVADRPHIPGRGDPRLPDYKEWWHFNVIEDASGADVIVNLSLGGDLFTPDKGQANLILLVHERGRGWSGGLKLFDGVAACVDPRRVDIALGSSALRCADRGYALALADTGGTVAVDLLLEPLAEPFMVWKDTPIGEGHVNWLIVPNLAASGEIRVGGRRIAVSGARAYHDHNWGRWRWGDNFGWDWGFCAAAADIGGEPLSLVYDKTVDRARSGVMEHSLALWRGPRLAKLFSRRMVTAGRSDRFAGEVRRIPGVSALIDQSRVTSVPQQLRFAARDGVDWIDARYEPDAAIQIAIPRETGFGLVELNETMGWLTAAGSLGGEPLTFRRRACFEFVR</sequence>
<dbReference type="Gene3D" id="2.40.370.10">
    <property type="entry name" value="AttH-like domain"/>
    <property type="match status" value="1"/>
</dbReference>
<name>A0A7U4J6K8_9SPHN</name>
<dbReference type="EMBL" id="CP010836">
    <property type="protein sequence ID" value="AJP71196.1"/>
    <property type="molecule type" value="Genomic_DNA"/>
</dbReference>
<dbReference type="InterPro" id="IPR023374">
    <property type="entry name" value="AttH-like_dom_sf"/>
</dbReference>
<protein>
    <recommendedName>
        <fullName evidence="3">AttH domain-containing protein</fullName>
    </recommendedName>
</protein>
<reference evidence="1 2" key="2">
    <citation type="submission" date="2015-02" db="EMBL/GenBank/DDBJ databases">
        <title>The complete genome of Sphingomonas hengshuiensis sp. WHSC-8 isolated from soil of Hengshui Lake.</title>
        <authorList>
            <person name="Wei S."/>
            <person name="Guo J."/>
            <person name="Su C."/>
            <person name="Wu R."/>
            <person name="Zhang Z."/>
            <person name="Liang K."/>
            <person name="Li H."/>
            <person name="Wang T."/>
            <person name="Liu H."/>
            <person name="Zhang C."/>
            <person name="Li Z."/>
            <person name="Wang Q."/>
            <person name="Meng J."/>
        </authorList>
    </citation>
    <scope>NUCLEOTIDE SEQUENCE [LARGE SCALE GENOMIC DNA]</scope>
    <source>
        <strain evidence="1 2">WHSC-8</strain>
    </source>
</reference>
<dbReference type="KEGG" id="sphi:TS85_04270"/>
<evidence type="ECO:0000313" key="2">
    <source>
        <dbReference type="Proteomes" id="UP000032300"/>
    </source>
</evidence>
<gene>
    <name evidence="1" type="ORF">TS85_04270</name>
</gene>
<organism evidence="1 2">
    <name type="scientific">Sphingomonas hengshuiensis</name>
    <dbReference type="NCBI Taxonomy" id="1609977"/>
    <lineage>
        <taxon>Bacteria</taxon>
        <taxon>Pseudomonadati</taxon>
        <taxon>Pseudomonadota</taxon>
        <taxon>Alphaproteobacteria</taxon>
        <taxon>Sphingomonadales</taxon>
        <taxon>Sphingomonadaceae</taxon>
        <taxon>Sphingomonas</taxon>
    </lineage>
</organism>
<evidence type="ECO:0008006" key="3">
    <source>
        <dbReference type="Google" id="ProtNLM"/>
    </source>
</evidence>